<organism evidence="1 2">
    <name type="scientific">Pseudodesulfovibrio senegalensis</name>
    <dbReference type="NCBI Taxonomy" id="1721087"/>
    <lineage>
        <taxon>Bacteria</taxon>
        <taxon>Pseudomonadati</taxon>
        <taxon>Thermodesulfobacteriota</taxon>
        <taxon>Desulfovibrionia</taxon>
        <taxon>Desulfovibrionales</taxon>
        <taxon>Desulfovibrionaceae</taxon>
    </lineage>
</organism>
<comment type="caution">
    <text evidence="1">The sequence shown here is derived from an EMBL/GenBank/DDBJ whole genome shotgun (WGS) entry which is preliminary data.</text>
</comment>
<protein>
    <submittedName>
        <fullName evidence="1">Uncharacterized protein</fullName>
    </submittedName>
</protein>
<proteinExistence type="predicted"/>
<accession>A0A6N6N880</accession>
<dbReference type="Proteomes" id="UP000438699">
    <property type="component" value="Unassembled WGS sequence"/>
</dbReference>
<name>A0A6N6N880_9BACT</name>
<reference evidence="1 2" key="1">
    <citation type="journal article" date="2017" name="Int. J. Syst. Evol. Microbiol.">
        <title>Desulfovibrio senegalensis sp. nov., a mesophilic sulfate reducer isolated from marine sediment.</title>
        <authorList>
            <person name="Thioye A."/>
            <person name="Gam Z.B.A."/>
            <person name="Mbengue M."/>
            <person name="Cayol J.L."/>
            <person name="Joseph-Bartoli M."/>
            <person name="Toure-Kane C."/>
            <person name="Labat M."/>
        </authorList>
    </citation>
    <scope>NUCLEOTIDE SEQUENCE [LARGE SCALE GENOMIC DNA]</scope>
    <source>
        <strain evidence="1 2">DSM 101509</strain>
    </source>
</reference>
<dbReference type="AlphaFoldDB" id="A0A6N6N880"/>
<sequence length="147" mass="17019">MIFEMALDDEPERANQVRTYRGELDSRLRAYESPYKPPYNHDLAHFQRLSPSVKWNAYYSGNCHNLLTYQVCLASWCVLPGADPERFAWDVLMQICQRTGEDLWKADIPGIEPREWARFAVPNWPLLAIEDAQSGRGGVDFHGAFER</sequence>
<gene>
    <name evidence="1" type="ORF">F8A88_04730</name>
</gene>
<evidence type="ECO:0000313" key="1">
    <source>
        <dbReference type="EMBL" id="KAB1443555.1"/>
    </source>
</evidence>
<dbReference type="RefSeq" id="WP_151149927.1">
    <property type="nucleotide sequence ID" value="NZ_WAIE01000001.1"/>
</dbReference>
<dbReference type="EMBL" id="WAIE01000001">
    <property type="protein sequence ID" value="KAB1443555.1"/>
    <property type="molecule type" value="Genomic_DNA"/>
</dbReference>
<keyword evidence="2" id="KW-1185">Reference proteome</keyword>
<evidence type="ECO:0000313" key="2">
    <source>
        <dbReference type="Proteomes" id="UP000438699"/>
    </source>
</evidence>